<dbReference type="PANTHER" id="PTHR48081:SF8">
    <property type="entry name" value="ALPHA_BETA HYDROLASE FOLD-3 DOMAIN-CONTAINING PROTEIN-RELATED"/>
    <property type="match status" value="1"/>
</dbReference>
<protein>
    <submittedName>
        <fullName evidence="3">Alpha/beta-hydrolase</fullName>
    </submittedName>
</protein>
<dbReference type="Pfam" id="PF07859">
    <property type="entry name" value="Abhydrolase_3"/>
    <property type="match status" value="1"/>
</dbReference>
<evidence type="ECO:0000259" key="2">
    <source>
        <dbReference type="Pfam" id="PF07859"/>
    </source>
</evidence>
<dbReference type="InParanoid" id="A0A5C3PHZ5"/>
<dbReference type="SUPFAM" id="SSF53474">
    <property type="entry name" value="alpha/beta-Hydrolases"/>
    <property type="match status" value="1"/>
</dbReference>
<dbReference type="Proteomes" id="UP000308197">
    <property type="component" value="Unassembled WGS sequence"/>
</dbReference>
<dbReference type="InterPro" id="IPR050300">
    <property type="entry name" value="GDXG_lipolytic_enzyme"/>
</dbReference>
<sequence>DSAAASQYIVSDKRVPVEGPDGEITVRYVRPSGGDEDTYPVLVWCHGGWVVGDLSMDDNNLRTIAVELKLAIVNVEYRLAPDYPFPTPFEDSYTALKWVAENAAELKVDLKKGFIVGGDSAGANMAAAIAIKARDDPFFAGRPLTGQYLREPTLAYPGAYPEKYKAAIRSFDIYTHMPLMNKKTLLHYFEAYGPPPSDLRVSPILASSHDGLPPAFIQVLELDLIRDDGIVYEQVLRDAGVPVKLVQYPGCFHGFHYVFPSISSAVKLDRDAREGIQWLLSQRN</sequence>
<keyword evidence="1 3" id="KW-0378">Hydrolase</keyword>
<evidence type="ECO:0000256" key="1">
    <source>
        <dbReference type="ARBA" id="ARBA00022801"/>
    </source>
</evidence>
<gene>
    <name evidence="3" type="ORF">K466DRAFT_494524</name>
</gene>
<evidence type="ECO:0000313" key="3">
    <source>
        <dbReference type="EMBL" id="TFK85553.1"/>
    </source>
</evidence>
<dbReference type="EMBL" id="ML211246">
    <property type="protein sequence ID" value="TFK85553.1"/>
    <property type="molecule type" value="Genomic_DNA"/>
</dbReference>
<feature type="non-terminal residue" evidence="3">
    <location>
        <position position="1"/>
    </location>
</feature>
<dbReference type="GO" id="GO:0016787">
    <property type="term" value="F:hydrolase activity"/>
    <property type="evidence" value="ECO:0007669"/>
    <property type="project" value="UniProtKB-KW"/>
</dbReference>
<reference evidence="3 4" key="1">
    <citation type="journal article" date="2019" name="Nat. Ecol. Evol.">
        <title>Megaphylogeny resolves global patterns of mushroom evolution.</title>
        <authorList>
            <person name="Varga T."/>
            <person name="Krizsan K."/>
            <person name="Foldi C."/>
            <person name="Dima B."/>
            <person name="Sanchez-Garcia M."/>
            <person name="Sanchez-Ramirez S."/>
            <person name="Szollosi G.J."/>
            <person name="Szarkandi J.G."/>
            <person name="Papp V."/>
            <person name="Albert L."/>
            <person name="Andreopoulos W."/>
            <person name="Angelini C."/>
            <person name="Antonin V."/>
            <person name="Barry K.W."/>
            <person name="Bougher N.L."/>
            <person name="Buchanan P."/>
            <person name="Buyck B."/>
            <person name="Bense V."/>
            <person name="Catcheside P."/>
            <person name="Chovatia M."/>
            <person name="Cooper J."/>
            <person name="Damon W."/>
            <person name="Desjardin D."/>
            <person name="Finy P."/>
            <person name="Geml J."/>
            <person name="Haridas S."/>
            <person name="Hughes K."/>
            <person name="Justo A."/>
            <person name="Karasinski D."/>
            <person name="Kautmanova I."/>
            <person name="Kiss B."/>
            <person name="Kocsube S."/>
            <person name="Kotiranta H."/>
            <person name="LaButti K.M."/>
            <person name="Lechner B.E."/>
            <person name="Liimatainen K."/>
            <person name="Lipzen A."/>
            <person name="Lukacs Z."/>
            <person name="Mihaltcheva S."/>
            <person name="Morgado L.N."/>
            <person name="Niskanen T."/>
            <person name="Noordeloos M.E."/>
            <person name="Ohm R.A."/>
            <person name="Ortiz-Santana B."/>
            <person name="Ovrebo C."/>
            <person name="Racz N."/>
            <person name="Riley R."/>
            <person name="Savchenko A."/>
            <person name="Shiryaev A."/>
            <person name="Soop K."/>
            <person name="Spirin V."/>
            <person name="Szebenyi C."/>
            <person name="Tomsovsky M."/>
            <person name="Tulloss R.E."/>
            <person name="Uehling J."/>
            <person name="Grigoriev I.V."/>
            <person name="Vagvolgyi C."/>
            <person name="Papp T."/>
            <person name="Martin F.M."/>
            <person name="Miettinen O."/>
            <person name="Hibbett D.S."/>
            <person name="Nagy L.G."/>
        </authorList>
    </citation>
    <scope>NUCLEOTIDE SEQUENCE [LARGE SCALE GENOMIC DNA]</scope>
    <source>
        <strain evidence="3 4">HHB13444</strain>
    </source>
</reference>
<organism evidence="3 4">
    <name type="scientific">Polyporus arcularius HHB13444</name>
    <dbReference type="NCBI Taxonomy" id="1314778"/>
    <lineage>
        <taxon>Eukaryota</taxon>
        <taxon>Fungi</taxon>
        <taxon>Dikarya</taxon>
        <taxon>Basidiomycota</taxon>
        <taxon>Agaricomycotina</taxon>
        <taxon>Agaricomycetes</taxon>
        <taxon>Polyporales</taxon>
        <taxon>Polyporaceae</taxon>
        <taxon>Polyporus</taxon>
    </lineage>
</organism>
<dbReference type="InterPro" id="IPR013094">
    <property type="entry name" value="AB_hydrolase_3"/>
</dbReference>
<name>A0A5C3PHZ5_9APHY</name>
<feature type="domain" description="Alpha/beta hydrolase fold-3" evidence="2">
    <location>
        <begin position="42"/>
        <end position="256"/>
    </location>
</feature>
<dbReference type="STRING" id="1314778.A0A5C3PHZ5"/>
<dbReference type="InterPro" id="IPR029058">
    <property type="entry name" value="AB_hydrolase_fold"/>
</dbReference>
<keyword evidence="4" id="KW-1185">Reference proteome</keyword>
<dbReference type="Gene3D" id="3.40.50.1820">
    <property type="entry name" value="alpha/beta hydrolase"/>
    <property type="match status" value="1"/>
</dbReference>
<evidence type="ECO:0000313" key="4">
    <source>
        <dbReference type="Proteomes" id="UP000308197"/>
    </source>
</evidence>
<proteinExistence type="predicted"/>
<dbReference type="FunCoup" id="A0A5C3PHZ5">
    <property type="interactions" value="129"/>
</dbReference>
<dbReference type="AlphaFoldDB" id="A0A5C3PHZ5"/>
<accession>A0A5C3PHZ5</accession>
<dbReference type="PANTHER" id="PTHR48081">
    <property type="entry name" value="AB HYDROLASE SUPERFAMILY PROTEIN C4A8.06C"/>
    <property type="match status" value="1"/>
</dbReference>